<protein>
    <submittedName>
        <fullName evidence="4">Uncharacterized protein</fullName>
    </submittedName>
</protein>
<evidence type="ECO:0000313" key="5">
    <source>
        <dbReference type="EMBL" id="CAF4775542.1"/>
    </source>
</evidence>
<dbReference type="AlphaFoldDB" id="A0A819WZ13"/>
<sequence>MLYMPATTLATPLVLQETKTVPFLPQYYMVPTTTTTTTTTMIPTASFLNTTFAYPTYGILTKTIEKPPTVEVKQPPQQIIHHYPSSCSTNHYSDCCDLCCPWKDQSPNSSNQRSRSRSQSQSRSRSRSHSPPTCDQERYSRCDQYDGSKCNPNVETVDEKIARIRRELHLNSASRHDKSTETIDYYHRRPSPPPPITLEQRIPYKQHYDAPKPRRRSTSSNRASSLPREPWRSSNQNDYAWRDAHMPAYRAATLNRSQTSLNESHQSHETAHQRSHLNAEHRSTTNCNNNYVYRPKSEVETRKYYIQTTGKNPDHEVCQALHPKTATYYSTGSCYDTQSHTKTHSFYSEVPKTTYAPKLVDLTPSHNSYTSNDQCIHIVPKNGSTLDPPYLKIYNAPVTYLH</sequence>
<feature type="region of interest" description="Disordered" evidence="1">
    <location>
        <begin position="257"/>
        <end position="290"/>
    </location>
</feature>
<gene>
    <name evidence="3" type="ORF">GRG538_LOCUS1520</name>
    <name evidence="5" type="ORF">QYT958_LOCUS22414</name>
    <name evidence="2" type="ORF">TIS948_LOCUS580</name>
    <name evidence="4" type="ORF">UJA718_LOCUS2106</name>
</gene>
<dbReference type="EMBL" id="CAJNXB010000015">
    <property type="protein sequence ID" value="CAF2983324.1"/>
    <property type="molecule type" value="Genomic_DNA"/>
</dbReference>
<evidence type="ECO:0000313" key="6">
    <source>
        <dbReference type="Proteomes" id="UP000663873"/>
    </source>
</evidence>
<dbReference type="Proteomes" id="UP000663848">
    <property type="component" value="Unassembled WGS sequence"/>
</dbReference>
<keyword evidence="6" id="KW-1185">Reference proteome</keyword>
<feature type="compositionally biased region" description="Basic and acidic residues" evidence="1">
    <location>
        <begin position="265"/>
        <end position="283"/>
    </location>
</feature>
<dbReference type="Proteomes" id="UP000663873">
    <property type="component" value="Unassembled WGS sequence"/>
</dbReference>
<feature type="region of interest" description="Disordered" evidence="1">
    <location>
        <begin position="106"/>
        <end position="140"/>
    </location>
</feature>
<feature type="compositionally biased region" description="Low complexity" evidence="1">
    <location>
        <begin position="106"/>
        <end position="123"/>
    </location>
</feature>
<evidence type="ECO:0000256" key="1">
    <source>
        <dbReference type="SAM" id="MobiDB-lite"/>
    </source>
</evidence>
<comment type="caution">
    <text evidence="4">The sequence shown here is derived from an EMBL/GenBank/DDBJ whole genome shotgun (WGS) entry which is preliminary data.</text>
</comment>
<feature type="compositionally biased region" description="Low complexity" evidence="1">
    <location>
        <begin position="218"/>
        <end position="228"/>
    </location>
</feature>
<evidence type="ECO:0000313" key="4">
    <source>
        <dbReference type="EMBL" id="CAF4129115.1"/>
    </source>
</evidence>
<accession>A0A819WZ13</accession>
<organism evidence="4 6">
    <name type="scientific">Rotaria socialis</name>
    <dbReference type="NCBI Taxonomy" id="392032"/>
    <lineage>
        <taxon>Eukaryota</taxon>
        <taxon>Metazoa</taxon>
        <taxon>Spiralia</taxon>
        <taxon>Gnathifera</taxon>
        <taxon>Rotifera</taxon>
        <taxon>Eurotatoria</taxon>
        <taxon>Bdelloidea</taxon>
        <taxon>Philodinida</taxon>
        <taxon>Philodinidae</taxon>
        <taxon>Rotaria</taxon>
    </lineage>
</organism>
<dbReference type="Proteomes" id="UP000663825">
    <property type="component" value="Unassembled WGS sequence"/>
</dbReference>
<dbReference type="EMBL" id="CAJOBR010004291">
    <property type="protein sequence ID" value="CAF4775542.1"/>
    <property type="molecule type" value="Genomic_DNA"/>
</dbReference>
<proteinExistence type="predicted"/>
<dbReference type="EMBL" id="CAJOBP010000136">
    <property type="protein sequence ID" value="CAF4129115.1"/>
    <property type="molecule type" value="Genomic_DNA"/>
</dbReference>
<dbReference type="Proteomes" id="UP000663872">
    <property type="component" value="Unassembled WGS sequence"/>
</dbReference>
<evidence type="ECO:0000313" key="3">
    <source>
        <dbReference type="EMBL" id="CAF3311379.1"/>
    </source>
</evidence>
<feature type="compositionally biased region" description="Basic and acidic residues" evidence="1">
    <location>
        <begin position="170"/>
        <end position="187"/>
    </location>
</feature>
<name>A0A819WZ13_9BILA</name>
<dbReference type="OrthoDB" id="10038086at2759"/>
<dbReference type="EMBL" id="CAJNYT010000040">
    <property type="protein sequence ID" value="CAF3311379.1"/>
    <property type="molecule type" value="Genomic_DNA"/>
</dbReference>
<reference evidence="4" key="1">
    <citation type="submission" date="2021-02" db="EMBL/GenBank/DDBJ databases">
        <authorList>
            <person name="Nowell W R."/>
        </authorList>
    </citation>
    <scope>NUCLEOTIDE SEQUENCE</scope>
</reference>
<feature type="region of interest" description="Disordered" evidence="1">
    <location>
        <begin position="170"/>
        <end position="238"/>
    </location>
</feature>
<evidence type="ECO:0000313" key="2">
    <source>
        <dbReference type="EMBL" id="CAF2983324.1"/>
    </source>
</evidence>